<sequence length="58" mass="6866">MLLQDNYGFYPFVPGKKKLLNSDFTLLKEKLSSGSQYYKSINNQEPYYDYHESSLFTN</sequence>
<protein>
    <submittedName>
        <fullName evidence="1">Uncharacterized protein</fullName>
    </submittedName>
</protein>
<reference evidence="1" key="1">
    <citation type="submission" date="2017-04" db="EMBL/GenBank/DDBJ databases">
        <title>First report of Klebsiella oxytoca strain simultaneously producing NDM-1, IMP-4 and KPC-2 carbapenemases.</title>
        <authorList>
            <person name="Wang J."/>
            <person name="Li J."/>
            <person name="Yuan M."/>
            <person name="Jia Y."/>
            <person name="Zhu X."/>
            <person name="Bai L."/>
            <person name="Bai X."/>
            <person name="Fanning S."/>
        </authorList>
    </citation>
    <scope>NUCLEOTIDE SEQUENCE</scope>
    <source>
        <strain evidence="1">PKOX3</strain>
        <plasmid evidence="1">p1</plasmid>
    </source>
</reference>
<keyword evidence="1" id="KW-0614">Plasmid</keyword>
<proteinExistence type="predicted"/>
<evidence type="ECO:0000313" key="1">
    <source>
        <dbReference type="EMBL" id="ASD48687.1"/>
    </source>
</evidence>
<dbReference type="EMBL" id="KY913897">
    <property type="protein sequence ID" value="ASD48687.1"/>
    <property type="molecule type" value="Genomic_DNA"/>
</dbReference>
<name>A0A1Z3MLM9_KLEOX</name>
<dbReference type="AlphaFoldDB" id="A0A1Z3MLM9"/>
<geneLocation type="plasmid" evidence="1">
    <name>p1</name>
</geneLocation>
<accession>A0A1Z3MLM9</accession>
<organism evidence="1">
    <name type="scientific">Klebsiella oxytoca</name>
    <dbReference type="NCBI Taxonomy" id="571"/>
    <lineage>
        <taxon>Bacteria</taxon>
        <taxon>Pseudomonadati</taxon>
        <taxon>Pseudomonadota</taxon>
        <taxon>Gammaproteobacteria</taxon>
        <taxon>Enterobacterales</taxon>
        <taxon>Enterobacteriaceae</taxon>
        <taxon>Klebsiella/Raoultella group</taxon>
        <taxon>Klebsiella</taxon>
    </lineage>
</organism>